<proteinExistence type="predicted"/>
<name>A0A7V2SZC5_LEUMU</name>
<gene>
    <name evidence="1" type="ORF">ENJ51_05630</name>
</gene>
<dbReference type="SUPFAM" id="SSF143011">
    <property type="entry name" value="RelE-like"/>
    <property type="match status" value="1"/>
</dbReference>
<dbReference type="Proteomes" id="UP000885750">
    <property type="component" value="Unassembled WGS sequence"/>
</dbReference>
<organism evidence="1">
    <name type="scientific">Leucothrix mucor</name>
    <dbReference type="NCBI Taxonomy" id="45248"/>
    <lineage>
        <taxon>Bacteria</taxon>
        <taxon>Pseudomonadati</taxon>
        <taxon>Pseudomonadota</taxon>
        <taxon>Gammaproteobacteria</taxon>
        <taxon>Thiotrichales</taxon>
        <taxon>Thiotrichaceae</taxon>
        <taxon>Leucothrix</taxon>
    </lineage>
</organism>
<comment type="caution">
    <text evidence="1">The sequence shown here is derived from an EMBL/GenBank/DDBJ whole genome shotgun (WGS) entry which is preliminary data.</text>
</comment>
<evidence type="ECO:0000313" key="1">
    <source>
        <dbReference type="EMBL" id="HFC92277.1"/>
    </source>
</evidence>
<dbReference type="InterPro" id="IPR007711">
    <property type="entry name" value="HigB-1"/>
</dbReference>
<dbReference type="Gene3D" id="3.30.2310.20">
    <property type="entry name" value="RelE-like"/>
    <property type="match status" value="1"/>
</dbReference>
<dbReference type="EMBL" id="DRMS01000213">
    <property type="protein sequence ID" value="HFC92277.1"/>
    <property type="molecule type" value="Genomic_DNA"/>
</dbReference>
<accession>A0A7V2SZC5</accession>
<dbReference type="AlphaFoldDB" id="A0A7V2SZC5"/>
<dbReference type="PANTHER" id="PTHR40266">
    <property type="entry name" value="TOXIN HIGB-1"/>
    <property type="match status" value="1"/>
</dbReference>
<reference evidence="1" key="1">
    <citation type="journal article" date="2020" name="mSystems">
        <title>Genome- and Community-Level Interaction Insights into Carbon Utilization and Element Cycling Functions of Hydrothermarchaeota in Hydrothermal Sediment.</title>
        <authorList>
            <person name="Zhou Z."/>
            <person name="Liu Y."/>
            <person name="Xu W."/>
            <person name="Pan J."/>
            <person name="Luo Z.H."/>
            <person name="Li M."/>
        </authorList>
    </citation>
    <scope>NUCLEOTIDE SEQUENCE [LARGE SCALE GENOMIC DNA]</scope>
    <source>
        <strain evidence="1">HyVt-493</strain>
    </source>
</reference>
<dbReference type="InterPro" id="IPR035093">
    <property type="entry name" value="RelE/ParE_toxin_dom_sf"/>
</dbReference>
<dbReference type="Pfam" id="PF05015">
    <property type="entry name" value="HigB-like_toxin"/>
    <property type="match status" value="1"/>
</dbReference>
<sequence>MIISFTHKGLKRFYRSGSKAGIQAEHADKIQRLLTSLDCAVSPDDMDLPSYALHQLKGNKAGIWSVTVRANWRITFRFVGTDIELVNYEDYH</sequence>
<protein>
    <submittedName>
        <fullName evidence="1">Peptidase</fullName>
    </submittedName>
</protein>
<dbReference type="PANTHER" id="PTHR40266:SF2">
    <property type="entry name" value="TOXIN HIGB-1"/>
    <property type="match status" value="1"/>
</dbReference>